<protein>
    <submittedName>
        <fullName evidence="1">Uncharacterized protein</fullName>
    </submittedName>
</protein>
<dbReference type="EMBL" id="AP019416">
    <property type="protein sequence ID" value="BBI54479.1"/>
    <property type="molecule type" value="Genomic_DNA"/>
</dbReference>
<dbReference type="Proteomes" id="UP000289555">
    <property type="component" value="Chromosome"/>
</dbReference>
<dbReference type="SUPFAM" id="SSF89447">
    <property type="entry name" value="AbrB/MazE/MraZ-like"/>
    <property type="match status" value="1"/>
</dbReference>
<evidence type="ECO:0000313" key="2">
    <source>
        <dbReference type="Proteomes" id="UP000289555"/>
    </source>
</evidence>
<reference evidence="2" key="1">
    <citation type="journal article" date="2019" name="Microbiol. Resour. Announc.">
        <title>Complete Genome Sequence of Halomonas olivaria, a Moderately Halophilic Bacterium Isolated from Olive Processing Effluents, Obtained by Nanopore Sequencing.</title>
        <authorList>
            <person name="Nagata S."/>
            <person name="Ii K.M."/>
            <person name="Tsukimi T."/>
            <person name="Miura M.C."/>
            <person name="Galipon J."/>
            <person name="Arakawa K."/>
        </authorList>
    </citation>
    <scope>NUCLEOTIDE SEQUENCE [LARGE SCALE GENOMIC DNA]</scope>
    <source>
        <strain evidence="2">TYRC17</strain>
    </source>
</reference>
<evidence type="ECO:0000313" key="1">
    <source>
        <dbReference type="EMBL" id="BBI54479.1"/>
    </source>
</evidence>
<dbReference type="Gene3D" id="2.10.260.10">
    <property type="match status" value="1"/>
</dbReference>
<accession>A0ABM7GTQ4</accession>
<dbReference type="Pfam" id="PF15937">
    <property type="entry name" value="PrlF_antitoxin"/>
    <property type="match status" value="1"/>
</dbReference>
<organism evidence="1 2">
    <name type="scientific">Vreelandella olivaria</name>
    <dbReference type="NCBI Taxonomy" id="390919"/>
    <lineage>
        <taxon>Bacteria</taxon>
        <taxon>Pseudomonadati</taxon>
        <taxon>Pseudomonadota</taxon>
        <taxon>Gammaproteobacteria</taxon>
        <taxon>Oceanospirillales</taxon>
        <taxon>Halomonadaceae</taxon>
        <taxon>Vreelandella</taxon>
    </lineage>
</organism>
<sequence>MMSTPIEDYSTLTDHYQTTIPASIRQALKLKRRDRIHYALRSNGEVVLSHASDEAKHDPVMVNFLNFLERDLLVHPESIRPVTAGSCTEAERLTEGLR</sequence>
<keyword evidence="2" id="KW-1185">Reference proteome</keyword>
<proteinExistence type="predicted"/>
<dbReference type="InterPro" id="IPR031848">
    <property type="entry name" value="PrlF_antitoxin"/>
</dbReference>
<name>A0ABM7GTQ4_9GAMM</name>
<dbReference type="InterPro" id="IPR037914">
    <property type="entry name" value="SpoVT-AbrB_sf"/>
</dbReference>
<gene>
    <name evidence="1" type="ORF">HORIV_69000</name>
</gene>